<reference evidence="2 3" key="1">
    <citation type="submission" date="2018-04" db="EMBL/GenBank/DDBJ databases">
        <title>Paenibacillus taichungensis Genome sequencing and assembly.</title>
        <authorList>
            <person name="Xu J."/>
            <person name="Rensing C."/>
            <person name="Mazhar H.S."/>
        </authorList>
    </citation>
    <scope>NUCLEOTIDE SEQUENCE [LARGE SCALE GENOMIC DNA]</scope>
    <source>
        <strain evidence="2 3">NC1</strain>
    </source>
</reference>
<keyword evidence="1" id="KW-1133">Transmembrane helix</keyword>
<sequence length="101" mass="11891">MFDTLLNICAYIIIIGLLLSLLYIAYLYFRVFLECIRYNFMRIFFRSKTQEEEDLGFGDMIMSFTISFPLFLGSVAMFYVLITEGITMEELLNALSKARRH</sequence>
<keyword evidence="1" id="KW-0472">Membrane</keyword>
<evidence type="ECO:0000313" key="3">
    <source>
        <dbReference type="Proteomes" id="UP000250642"/>
    </source>
</evidence>
<dbReference type="AlphaFoldDB" id="A0A329QMK5"/>
<feature type="transmembrane region" description="Helical" evidence="1">
    <location>
        <begin position="12"/>
        <end position="33"/>
    </location>
</feature>
<dbReference type="Proteomes" id="UP000250642">
    <property type="component" value="Unassembled WGS sequence"/>
</dbReference>
<dbReference type="EMBL" id="QEVW01000012">
    <property type="protein sequence ID" value="RAW13587.1"/>
    <property type="molecule type" value="Genomic_DNA"/>
</dbReference>
<comment type="caution">
    <text evidence="2">The sequence shown here is derived from an EMBL/GenBank/DDBJ whole genome shotgun (WGS) entry which is preliminary data.</text>
</comment>
<accession>A0A329QMK5</accession>
<name>A0A329QMK5_9BACL</name>
<dbReference type="RefSeq" id="WP_113054524.1">
    <property type="nucleotide sequence ID" value="NZ_QEVW01000012.1"/>
</dbReference>
<organism evidence="2 3">
    <name type="scientific">Paenibacillus taichungensis</name>
    <dbReference type="NCBI Taxonomy" id="484184"/>
    <lineage>
        <taxon>Bacteria</taxon>
        <taxon>Bacillati</taxon>
        <taxon>Bacillota</taxon>
        <taxon>Bacilli</taxon>
        <taxon>Bacillales</taxon>
        <taxon>Paenibacillaceae</taxon>
        <taxon>Paenibacillus</taxon>
    </lineage>
</organism>
<evidence type="ECO:0000313" key="2">
    <source>
        <dbReference type="EMBL" id="RAW13587.1"/>
    </source>
</evidence>
<proteinExistence type="predicted"/>
<keyword evidence="1" id="KW-0812">Transmembrane</keyword>
<protein>
    <submittedName>
        <fullName evidence="2">Uncharacterized protein</fullName>
    </submittedName>
</protein>
<gene>
    <name evidence="2" type="ORF">DC345_19795</name>
</gene>
<evidence type="ECO:0000256" key="1">
    <source>
        <dbReference type="SAM" id="Phobius"/>
    </source>
</evidence>
<feature type="transmembrane region" description="Helical" evidence="1">
    <location>
        <begin position="54"/>
        <end position="82"/>
    </location>
</feature>